<dbReference type="KEGG" id="pcx:LPB68_13800"/>
<evidence type="ECO:0000259" key="1">
    <source>
        <dbReference type="PROSITE" id="PS51340"/>
    </source>
</evidence>
<dbReference type="GO" id="GO:0030151">
    <property type="term" value="F:molybdenum ion binding"/>
    <property type="evidence" value="ECO:0007669"/>
    <property type="project" value="InterPro"/>
</dbReference>
<protein>
    <submittedName>
        <fullName evidence="2">Sulfurase</fullName>
    </submittedName>
</protein>
<keyword evidence="3" id="KW-1185">Reference proteome</keyword>
<evidence type="ECO:0000313" key="3">
    <source>
        <dbReference type="Proteomes" id="UP000077134"/>
    </source>
</evidence>
<dbReference type="OrthoDB" id="9786134at2"/>
<dbReference type="STRING" id="1763538.LPB68_13800"/>
<sequence length="218" mass="24269">MASALISLNVGKPIAVEYQGKVLETGIYKEPIQGDVFLGKEQIDGDGQADLVNHGGADKAVCVYPYEHYAYWENQLGKSLQYAAFGENLTVTGMLESDVCIGDVYQVGDAILQVSQPRFPCYKLSQKHGVADLPVQFLKTGYSGFYFRVLREGYLNSTSRIDQLESHAAQVSVVEVLRLLASSPKDRDPEVLQHMIKLEVLSSVTRQRFQKWLDEGAF</sequence>
<dbReference type="EMBL" id="LSFN01000036">
    <property type="protein sequence ID" value="OAB71731.1"/>
    <property type="molecule type" value="Genomic_DNA"/>
</dbReference>
<feature type="domain" description="MOSC" evidence="1">
    <location>
        <begin position="30"/>
        <end position="164"/>
    </location>
</feature>
<dbReference type="GO" id="GO:0003824">
    <property type="term" value="F:catalytic activity"/>
    <property type="evidence" value="ECO:0007669"/>
    <property type="project" value="InterPro"/>
</dbReference>
<dbReference type="InterPro" id="IPR005302">
    <property type="entry name" value="MoCF_Sase_C"/>
</dbReference>
<dbReference type="Pfam" id="PF03473">
    <property type="entry name" value="MOSC"/>
    <property type="match status" value="1"/>
</dbReference>
<dbReference type="AlphaFoldDB" id="A0A167B4H7"/>
<comment type="caution">
    <text evidence="2">The sequence shown here is derived from an EMBL/GenBank/DDBJ whole genome shotgun (WGS) entry which is preliminary data.</text>
</comment>
<dbReference type="Gene3D" id="2.40.33.20">
    <property type="entry name" value="PK beta-barrel domain-like"/>
    <property type="match status" value="1"/>
</dbReference>
<reference evidence="2 3" key="1">
    <citation type="submission" date="2016-02" db="EMBL/GenBank/DDBJ databases">
        <title>Paenibacillus sp. LPB0068, isolated from Crassostrea gigas.</title>
        <authorList>
            <person name="Shin S.-K."/>
            <person name="Yi H."/>
        </authorList>
    </citation>
    <scope>NUCLEOTIDE SEQUENCE [LARGE SCALE GENOMIC DNA]</scope>
    <source>
        <strain evidence="2 3">LPB0068</strain>
    </source>
</reference>
<name>A0A167B4H7_9BACL</name>
<dbReference type="SUPFAM" id="SSF50800">
    <property type="entry name" value="PK beta-barrel domain-like"/>
    <property type="match status" value="1"/>
</dbReference>
<dbReference type="RefSeq" id="WP_068660261.1">
    <property type="nucleotide sequence ID" value="NZ_CP017770.1"/>
</dbReference>
<evidence type="ECO:0000313" key="2">
    <source>
        <dbReference type="EMBL" id="OAB71731.1"/>
    </source>
</evidence>
<dbReference type="InterPro" id="IPR052353">
    <property type="entry name" value="Benzoxazolinone_Detox_Enz"/>
</dbReference>
<dbReference type="Proteomes" id="UP000077134">
    <property type="component" value="Unassembled WGS sequence"/>
</dbReference>
<gene>
    <name evidence="2" type="ORF">PNBC_17090</name>
</gene>
<dbReference type="InterPro" id="IPR011037">
    <property type="entry name" value="Pyrv_Knase-like_insert_dom_sf"/>
</dbReference>
<dbReference type="PANTHER" id="PTHR30212:SF4">
    <property type="entry name" value="MOSC DOMAIN-CONTAINING PROTEIN"/>
    <property type="match status" value="1"/>
</dbReference>
<organism evidence="2 3">
    <name type="scientific">Paenibacillus crassostreae</name>
    <dbReference type="NCBI Taxonomy" id="1763538"/>
    <lineage>
        <taxon>Bacteria</taxon>
        <taxon>Bacillati</taxon>
        <taxon>Bacillota</taxon>
        <taxon>Bacilli</taxon>
        <taxon>Bacillales</taxon>
        <taxon>Paenibacillaceae</taxon>
        <taxon>Paenibacillus</taxon>
    </lineage>
</organism>
<dbReference type="GO" id="GO:0030170">
    <property type="term" value="F:pyridoxal phosphate binding"/>
    <property type="evidence" value="ECO:0007669"/>
    <property type="project" value="InterPro"/>
</dbReference>
<dbReference type="PROSITE" id="PS51340">
    <property type="entry name" value="MOSC"/>
    <property type="match status" value="1"/>
</dbReference>
<accession>A0A167B4H7</accession>
<dbReference type="PANTHER" id="PTHR30212">
    <property type="entry name" value="PROTEIN YIIM"/>
    <property type="match status" value="1"/>
</dbReference>
<proteinExistence type="predicted"/>